<dbReference type="AlphaFoldDB" id="A0A843WQS1"/>
<dbReference type="Proteomes" id="UP000652761">
    <property type="component" value="Unassembled WGS sequence"/>
</dbReference>
<evidence type="ECO:0000313" key="3">
    <source>
        <dbReference type="Proteomes" id="UP000652761"/>
    </source>
</evidence>
<protein>
    <submittedName>
        <fullName evidence="2">Uncharacterized protein</fullName>
    </submittedName>
</protein>
<evidence type="ECO:0000256" key="1">
    <source>
        <dbReference type="SAM" id="MobiDB-lite"/>
    </source>
</evidence>
<comment type="caution">
    <text evidence="2">The sequence shown here is derived from an EMBL/GenBank/DDBJ whole genome shotgun (WGS) entry which is preliminary data.</text>
</comment>
<organism evidence="2 3">
    <name type="scientific">Colocasia esculenta</name>
    <name type="common">Wild taro</name>
    <name type="synonym">Arum esculentum</name>
    <dbReference type="NCBI Taxonomy" id="4460"/>
    <lineage>
        <taxon>Eukaryota</taxon>
        <taxon>Viridiplantae</taxon>
        <taxon>Streptophyta</taxon>
        <taxon>Embryophyta</taxon>
        <taxon>Tracheophyta</taxon>
        <taxon>Spermatophyta</taxon>
        <taxon>Magnoliopsida</taxon>
        <taxon>Liliopsida</taxon>
        <taxon>Araceae</taxon>
        <taxon>Aroideae</taxon>
        <taxon>Colocasieae</taxon>
        <taxon>Colocasia</taxon>
    </lineage>
</organism>
<accession>A0A843WQS1</accession>
<feature type="region of interest" description="Disordered" evidence="1">
    <location>
        <begin position="53"/>
        <end position="75"/>
    </location>
</feature>
<evidence type="ECO:0000313" key="2">
    <source>
        <dbReference type="EMBL" id="MQM12339.1"/>
    </source>
</evidence>
<keyword evidence="3" id="KW-1185">Reference proteome</keyword>
<gene>
    <name evidence="2" type="ORF">Taro_045253</name>
</gene>
<proteinExistence type="predicted"/>
<reference evidence="2" key="1">
    <citation type="submission" date="2017-07" db="EMBL/GenBank/DDBJ databases">
        <title>Taro Niue Genome Assembly and Annotation.</title>
        <authorList>
            <person name="Atibalentja N."/>
            <person name="Keating K."/>
            <person name="Fields C.J."/>
        </authorList>
    </citation>
    <scope>NUCLEOTIDE SEQUENCE</scope>
    <source>
        <strain evidence="2">Niue_2</strain>
        <tissue evidence="2">Leaf</tissue>
    </source>
</reference>
<name>A0A843WQS1_COLES</name>
<sequence>MVCGARSSASSGRGLRGRVLFQASVLMPLKLLQFLVLRLSLFRVSLHLLNLEDQVPSSGGVGGDEHEDEHEDEDS</sequence>
<dbReference type="EMBL" id="NMUH01005276">
    <property type="protein sequence ID" value="MQM12339.1"/>
    <property type="molecule type" value="Genomic_DNA"/>
</dbReference>
<feature type="compositionally biased region" description="Acidic residues" evidence="1">
    <location>
        <begin position="65"/>
        <end position="75"/>
    </location>
</feature>